<comment type="function">
    <text evidence="9">Probable transcriptional factor. Binds to the promoter of the SQUAMOSA gene.</text>
</comment>
<evidence type="ECO:0000256" key="3">
    <source>
        <dbReference type="ARBA" id="ARBA00022771"/>
    </source>
</evidence>
<proteinExistence type="evidence at transcript level"/>
<evidence type="ECO:0000256" key="5">
    <source>
        <dbReference type="ARBA" id="ARBA00023015"/>
    </source>
</evidence>
<evidence type="ECO:0000256" key="10">
    <source>
        <dbReference type="PROSITE-ProRule" id="PRU00470"/>
    </source>
</evidence>
<dbReference type="Pfam" id="PF03110">
    <property type="entry name" value="SBP"/>
    <property type="match status" value="1"/>
</dbReference>
<comment type="subcellular location">
    <subcellularLocation>
        <location evidence="1">Nucleus</location>
    </subcellularLocation>
</comment>
<dbReference type="GO" id="GO:0008270">
    <property type="term" value="F:zinc ion binding"/>
    <property type="evidence" value="ECO:0007669"/>
    <property type="project" value="UniProtKB-KW"/>
</dbReference>
<reference evidence="13" key="1">
    <citation type="journal article" date="2012" name="Planta">
        <title>Overexpression of Arabidopsis miR157b induces bushy architecture and delayed phase transition in Torenia fournieri.</title>
        <authorList>
            <person name="Shikata M."/>
            <person name="Yamaguchi H."/>
            <person name="Sasaki K."/>
            <person name="Ohtsubo N."/>
        </authorList>
    </citation>
    <scope>NUCLEOTIDE SEQUENCE</scope>
</reference>
<evidence type="ECO:0000256" key="7">
    <source>
        <dbReference type="ARBA" id="ARBA00023163"/>
    </source>
</evidence>
<dbReference type="GO" id="GO:0003677">
    <property type="term" value="F:DNA binding"/>
    <property type="evidence" value="ECO:0007669"/>
    <property type="project" value="UniProtKB-KW"/>
</dbReference>
<feature type="region of interest" description="Disordered" evidence="11">
    <location>
        <begin position="360"/>
        <end position="380"/>
    </location>
</feature>
<evidence type="ECO:0000259" key="12">
    <source>
        <dbReference type="PROSITE" id="PS51141"/>
    </source>
</evidence>
<dbReference type="InterPro" id="IPR044817">
    <property type="entry name" value="SBP-like"/>
</dbReference>
<organism evidence="13">
    <name type="scientific">Torenia fournieri</name>
    <name type="common">wishbone flower</name>
    <dbReference type="NCBI Taxonomy" id="68875"/>
    <lineage>
        <taxon>Eukaryota</taxon>
        <taxon>Viridiplantae</taxon>
        <taxon>Streptophyta</taxon>
        <taxon>Embryophyta</taxon>
        <taxon>Tracheophyta</taxon>
        <taxon>Spermatophyta</taxon>
        <taxon>Magnoliopsida</taxon>
        <taxon>eudicotyledons</taxon>
        <taxon>Gunneridae</taxon>
        <taxon>Pentapetalae</taxon>
        <taxon>asterids</taxon>
        <taxon>lamiids</taxon>
        <taxon>Lamiales</taxon>
        <taxon>Linderniaceae</taxon>
        <taxon>Torenia</taxon>
    </lineage>
</organism>
<evidence type="ECO:0000313" key="13">
    <source>
        <dbReference type="EMBL" id="BAM15480.1"/>
    </source>
</evidence>
<keyword evidence="7" id="KW-0804">Transcription</keyword>
<dbReference type="InterPro" id="IPR036893">
    <property type="entry name" value="SBP_sf"/>
</dbReference>
<sequence length="419" mass="46123">MGHFSEMEWSTRWDWELESPKKLQLGDWAIVDDALSFNLSGGGFANINGASGSDNGQVSSAKSSVSVSPQTNDCLGNMSSKRSEIFGSEVSGNSPPLEASVGSAEPLIALELGKRTFFENNVSSASFSGVSNQSSQKKLKSATQNVATPRCLVEGCNADLSKAKEYHRKHKVCDSHSKCPKVIIGGLQRRFCQQCSRFHNLSEFDEKKRSCRKRLSEHNARRRKPHQETIHFNSASSLFGLGGRTQSSFLLNDDSFLQPQTSTWDNTFNSKFTIIKGSSLEYNENGAGSDEQFHISGIKSQQVTDGKASGLLVSKATANPGSVGSQISSQFDASQGYGFALSLLSTNSSCGPDKSIHVQENNTNYGNNNNTQQQQQQQTMMPEGIPSLWLTRNQPTHHTNFQEIEQMKTPYDHQVDFYF</sequence>
<evidence type="ECO:0000256" key="6">
    <source>
        <dbReference type="ARBA" id="ARBA00023125"/>
    </source>
</evidence>
<evidence type="ECO:0000256" key="9">
    <source>
        <dbReference type="ARBA" id="ARBA00056472"/>
    </source>
</evidence>
<dbReference type="InterPro" id="IPR004333">
    <property type="entry name" value="SBP_dom"/>
</dbReference>
<gene>
    <name evidence="13" type="primary">TfSPL6</name>
</gene>
<evidence type="ECO:0000256" key="1">
    <source>
        <dbReference type="ARBA" id="ARBA00004123"/>
    </source>
</evidence>
<evidence type="ECO:0000256" key="4">
    <source>
        <dbReference type="ARBA" id="ARBA00022833"/>
    </source>
</evidence>
<dbReference type="FunFam" id="4.10.1100.10:FF:000001">
    <property type="entry name" value="Squamosa promoter-binding-like protein 14"/>
    <property type="match status" value="1"/>
</dbReference>
<dbReference type="SUPFAM" id="SSF103612">
    <property type="entry name" value="SBT domain"/>
    <property type="match status" value="1"/>
</dbReference>
<feature type="region of interest" description="Disordered" evidence="11">
    <location>
        <begin position="53"/>
        <end position="78"/>
    </location>
</feature>
<feature type="compositionally biased region" description="Polar residues" evidence="11">
    <location>
        <begin position="69"/>
        <end position="78"/>
    </location>
</feature>
<keyword evidence="3 10" id="KW-0863">Zinc-finger</keyword>
<keyword evidence="6" id="KW-0238">DNA-binding</keyword>
<dbReference type="PANTHER" id="PTHR31251:SF74">
    <property type="entry name" value="SQUAMOSA PROMOTER-BINDING-LIKE PROTEIN 2"/>
    <property type="match status" value="1"/>
</dbReference>
<evidence type="ECO:0000256" key="2">
    <source>
        <dbReference type="ARBA" id="ARBA00022723"/>
    </source>
</evidence>
<feature type="domain" description="SBP-type" evidence="12">
    <location>
        <begin position="148"/>
        <end position="225"/>
    </location>
</feature>
<keyword evidence="4" id="KW-0862">Zinc</keyword>
<dbReference type="PANTHER" id="PTHR31251">
    <property type="entry name" value="SQUAMOSA PROMOTER-BINDING-LIKE PROTEIN 4"/>
    <property type="match status" value="1"/>
</dbReference>
<name>I2FJZ5_9LAMI</name>
<dbReference type="GO" id="GO:0005634">
    <property type="term" value="C:nucleus"/>
    <property type="evidence" value="ECO:0007669"/>
    <property type="project" value="UniProtKB-SubCell"/>
</dbReference>
<dbReference type="Gene3D" id="4.10.1100.10">
    <property type="entry name" value="Transcription factor, SBP-box domain"/>
    <property type="match status" value="1"/>
</dbReference>
<evidence type="ECO:0000256" key="8">
    <source>
        <dbReference type="ARBA" id="ARBA00023242"/>
    </source>
</evidence>
<evidence type="ECO:0000256" key="11">
    <source>
        <dbReference type="SAM" id="MobiDB-lite"/>
    </source>
</evidence>
<keyword evidence="5" id="KW-0805">Transcription regulation</keyword>
<feature type="compositionally biased region" description="Low complexity" evidence="11">
    <location>
        <begin position="58"/>
        <end position="68"/>
    </location>
</feature>
<dbReference type="EMBL" id="AB699119">
    <property type="protein sequence ID" value="BAM15480.1"/>
    <property type="molecule type" value="mRNA"/>
</dbReference>
<accession>I2FJZ5</accession>
<dbReference type="AlphaFoldDB" id="I2FJZ5"/>
<keyword evidence="2" id="KW-0479">Metal-binding</keyword>
<feature type="compositionally biased region" description="Low complexity" evidence="11">
    <location>
        <begin position="361"/>
        <end position="379"/>
    </location>
</feature>
<dbReference type="PROSITE" id="PS51141">
    <property type="entry name" value="ZF_SBP"/>
    <property type="match status" value="1"/>
</dbReference>
<keyword evidence="8" id="KW-0539">Nucleus</keyword>
<protein>
    <submittedName>
        <fullName evidence="13">SBP-box protein</fullName>
    </submittedName>
</protein>